<keyword evidence="6" id="KW-1185">Reference proteome</keyword>
<feature type="transmembrane region" description="Helical" evidence="2">
    <location>
        <begin position="1745"/>
        <end position="1770"/>
    </location>
</feature>
<feature type="region of interest" description="Disordered" evidence="1">
    <location>
        <begin position="1845"/>
        <end position="1866"/>
    </location>
</feature>
<dbReference type="SUPFAM" id="SSF57184">
    <property type="entry name" value="Growth factor receptor domain"/>
    <property type="match status" value="3"/>
</dbReference>
<dbReference type="PANTHER" id="PTHR46104">
    <property type="entry name" value="GENE 9195-RELATED-RELATED"/>
    <property type="match status" value="1"/>
</dbReference>
<evidence type="ECO:0008006" key="7">
    <source>
        <dbReference type="Google" id="ProtNLM"/>
    </source>
</evidence>
<evidence type="ECO:0000259" key="3">
    <source>
        <dbReference type="Pfam" id="PF07699"/>
    </source>
</evidence>
<accession>A0ABP0I6I8</accession>
<evidence type="ECO:0000259" key="4">
    <source>
        <dbReference type="Pfam" id="PF24633"/>
    </source>
</evidence>
<dbReference type="Proteomes" id="UP001642484">
    <property type="component" value="Unassembled WGS sequence"/>
</dbReference>
<feature type="transmembrane region" description="Helical" evidence="2">
    <location>
        <begin position="1685"/>
        <end position="1704"/>
    </location>
</feature>
<feature type="compositionally biased region" description="Basic residues" evidence="1">
    <location>
        <begin position="1846"/>
        <end position="1866"/>
    </location>
</feature>
<evidence type="ECO:0000313" key="6">
    <source>
        <dbReference type="Proteomes" id="UP001642484"/>
    </source>
</evidence>
<keyword evidence="2" id="KW-1133">Transmembrane helix</keyword>
<feature type="domain" description="Tyrosine-protein kinase ephrin type A/B receptor-like" evidence="3">
    <location>
        <begin position="698"/>
        <end position="737"/>
    </location>
</feature>
<feature type="domain" description="Tyrosine-protein kinase ephrin type A/B receptor-like" evidence="3">
    <location>
        <begin position="143"/>
        <end position="181"/>
    </location>
</feature>
<feature type="domain" description="Tyrosine-protein kinase ephrin type A/B receptor-like" evidence="3">
    <location>
        <begin position="900"/>
        <end position="947"/>
    </location>
</feature>
<keyword evidence="2" id="KW-0472">Membrane</keyword>
<evidence type="ECO:0000256" key="2">
    <source>
        <dbReference type="SAM" id="Phobius"/>
    </source>
</evidence>
<evidence type="ECO:0000313" key="5">
    <source>
        <dbReference type="EMBL" id="CAK8998191.1"/>
    </source>
</evidence>
<protein>
    <recommendedName>
        <fullName evidence="7">Tyrosine-protein kinase ephrin type A/B receptor-like domain-containing protein</fullName>
    </recommendedName>
</protein>
<keyword evidence="2" id="KW-0812">Transmembrane</keyword>
<organism evidence="5 6">
    <name type="scientific">Durusdinium trenchii</name>
    <dbReference type="NCBI Taxonomy" id="1381693"/>
    <lineage>
        <taxon>Eukaryota</taxon>
        <taxon>Sar</taxon>
        <taxon>Alveolata</taxon>
        <taxon>Dinophyceae</taxon>
        <taxon>Suessiales</taxon>
        <taxon>Symbiodiniaceae</taxon>
        <taxon>Durusdinium</taxon>
    </lineage>
</organism>
<feature type="domain" description="DUF7630" evidence="4">
    <location>
        <begin position="1113"/>
        <end position="1150"/>
    </location>
</feature>
<gene>
    <name evidence="5" type="ORF">CCMP2556_LOCUS5153</name>
</gene>
<feature type="transmembrane region" description="Helical" evidence="2">
    <location>
        <begin position="1548"/>
        <end position="1567"/>
    </location>
</feature>
<dbReference type="PANTHER" id="PTHR46104:SF1">
    <property type="entry name" value="GENE 9195-RELATED"/>
    <property type="match status" value="1"/>
</dbReference>
<dbReference type="EMBL" id="CAXAMN010002191">
    <property type="protein sequence ID" value="CAK8998191.1"/>
    <property type="molecule type" value="Genomic_DNA"/>
</dbReference>
<dbReference type="InterPro" id="IPR011641">
    <property type="entry name" value="Tyr-kin_ephrin_A/B_rcpt-like"/>
</dbReference>
<dbReference type="SMART" id="SM01411">
    <property type="entry name" value="Ephrin_rec_like"/>
    <property type="match status" value="8"/>
</dbReference>
<feature type="transmembrane region" description="Helical" evidence="2">
    <location>
        <begin position="1716"/>
        <end position="1739"/>
    </location>
</feature>
<evidence type="ECO:0000256" key="1">
    <source>
        <dbReference type="SAM" id="MobiDB-lite"/>
    </source>
</evidence>
<dbReference type="InterPro" id="IPR056047">
    <property type="entry name" value="CRMPA-like_DUF7630"/>
</dbReference>
<dbReference type="Pfam" id="PF07699">
    <property type="entry name" value="Ephrin_rec_like"/>
    <property type="match status" value="3"/>
</dbReference>
<dbReference type="InterPro" id="IPR009030">
    <property type="entry name" value="Growth_fac_rcpt_cys_sf"/>
</dbReference>
<dbReference type="Pfam" id="PF24633">
    <property type="entry name" value="DUF7630"/>
    <property type="match status" value="1"/>
</dbReference>
<name>A0ABP0I6I8_9DINO</name>
<feature type="transmembrane region" description="Helical" evidence="2">
    <location>
        <begin position="1316"/>
        <end position="1342"/>
    </location>
</feature>
<feature type="transmembrane region" description="Helical" evidence="2">
    <location>
        <begin position="1604"/>
        <end position="1630"/>
    </location>
</feature>
<dbReference type="Gene3D" id="2.10.50.10">
    <property type="entry name" value="Tumor Necrosis Factor Receptor, subunit A, domain 2"/>
    <property type="match status" value="4"/>
</dbReference>
<reference evidence="5 6" key="1">
    <citation type="submission" date="2024-02" db="EMBL/GenBank/DDBJ databases">
        <authorList>
            <person name="Chen Y."/>
            <person name="Shah S."/>
            <person name="Dougan E. K."/>
            <person name="Thang M."/>
            <person name="Chan C."/>
        </authorList>
    </citation>
    <scope>NUCLEOTIDE SEQUENCE [LARGE SCALE GENOMIC DNA]</scope>
</reference>
<comment type="caution">
    <text evidence="5">The sequence shown here is derived from an EMBL/GenBank/DDBJ whole genome shotgun (WGS) entry which is preliminary data.</text>
</comment>
<sequence>MESLRCPDGLGFGITGIIRSQSDCKCIHGMEPVPDESGLASGCTKCPRGKYKSTVDDAACSSCGGLSTLQEGGISSAACTCPAGYVNEVLDDPANCQPCGQGFFCQGGTHKQACGQSLTSSTETANSESECICASGFFRVESVCEACPKGSFKADIGDGACEPCPAGKWSNESAASHEDACISCMPGATTREEGADEMSLCVRPDGHQLVRCISGKVCHVEITGFNLQDGHRLALSTSSCDSGGKAAVPNVVAQGVSKPATSSGSMHVWGDAAGDFSPEGGIYNLCWCANMRDLQCGSLQTDFILSAGKLEVIGPLRNHSLDCVRGQTCLGLRPFQGHQLSIEDRVAVRRACGGSEVLSLALANPNGTGSLSTFDGEFYLTFGNALLDADEAYTICWCGGSCNTASDFAVPAGHLQVLGPYTNQRTNCFLGQPCHLQNIKGVGLMTGDRIMLRTDCETGPMLPGSPGNGIAFRNENGDFDFVGESSLLWSAVGIFSMCFCRPSLENCTHALDFRASLGLFTTKGPFYVTRVCEQGHPCAVQLVGIGLNVGDRLVFRNHSCQSWSYQGVAFQVFMELPEPLRVKDDGNGLEVDLGTLPFGSTPGPGGYRICWCPADLLCTSASDFRGAAGELQIHCPPGTYYAESSQVCAKCPKKFYCRGGDPTDANKVSCAAEETTLHWHAASREECVCLPGYGLVDGQCVGCAKGFYKSATANEECVRCPENTTTFSAGASSNMSCVPETMLAPEDGESESNASNSHTCEVPVLTFSLSITATGNASDAISDNVASALRTMWGTRAITEVDLLYDSNNSSRRMSTMRTLVVTLKYLTMEEAETFAEEVDLSIASDAVLDTLRQDEVLGIIDVQPSNVSVSLLPLICRANALVPPGVTIRNVEECLCTSGYEYLEESKGCSPCGVGEYKSTLANDKCQSCPIRKSTLKVGGASIQDCICQIGTFDAEGVCSDCTPGLYCPGNGEPLECPQHSQTLVASARSIDDCLCVAGHYSSGSCEPCVPGRYKSNIGNETCSQTCPSNADSYPGATSLEDCFCVKNYHAILSSNGRLERCASCLPYVGLYCPGGFEPNSTEHVQPRAAAGFYQTGSTFATKCRVVLADGSSACLGDNQCAEGTTGMLCGECPAGWAKFEDISPCEECLAGAGTGQLSTAIVFEITKIAALNFVLAALAASDAANANLPLHTYMIRILTQWFTACALITHFNLELLETPFAQASVSSDSCDEEQLLQYGSSSQAVAPKSTRTSDVNEALESLRLPWPVEVSHAIAVFFAISNVVPKFTSVKFSAQCRAFELFPERPGAQRLAPALYFISLPLLTSLATFSVCAVVVHFVVPVARRFGVHFNKEAKKKQKKRKRIQALFHDSWTRDLKLSDVPLDLPKFRGLDSFASIVDTHQRFAKEICRMKSAKDPQLEAVLAEEGLDLETFNSPSTDFLFAEFSEEDLKKVIKEPFVPLELISALVHRAQEWDLRGASEERPAKQSGRLQEAALASEAEQQAKDDLRQGTALPDTTRDLSSLNVWTVDCLDFGLFTPKPGLKTLLIQSVPVVWPTLIAIWPQLLSQFLSLVWCTPIREDACVRPRLVPNPSVVCFSDDHWPLFIISIVGLSVWCLGIPCWLFVLIYRLGKTRQELESGRKYGLFIRGLEPSMWWWDLLIKRADIALMMLIAYTSMIEDDTAKLFVFAFISGILLCLTTWFKPYSNNQAEILDIMETCLLTTRFVLYFVVAMLLIIFPSPTTVRLCALFVLVMLISVCAFAVLHIIAQALRQEQKQSLANEDSDDDEEEDVQELVSKKSTVRKIAGTFKRLKRAVLENVVPFFRENEEEQWTLVWSPEIQNPRHQKLKKSRSRGRPSSHGVRNKLQRAVMRARAIFLRFGISIQRGSVVRAYEEFHSLWLEEFEQNRVPGVGTLCALVIAHRQLPNKGDVTEAWASEAEKVLKDAAKEWVLPAHEFTDAVHRLGSLPVEKVLKLINMVDEALLAMRYLKDGDPGDALETLLKGPVEDHEGDQVLEELPADIQDHEEDHVLELLPAIIQEDHERDILELLPTVPSRWRRH</sequence>
<proteinExistence type="predicted"/>